<organism evidence="4 5">
    <name type="scientific">Plasmodiophora brassicae</name>
    <name type="common">Clubroot disease agent</name>
    <dbReference type="NCBI Taxonomy" id="37360"/>
    <lineage>
        <taxon>Eukaryota</taxon>
        <taxon>Sar</taxon>
        <taxon>Rhizaria</taxon>
        <taxon>Endomyxa</taxon>
        <taxon>Phytomyxea</taxon>
        <taxon>Plasmodiophorida</taxon>
        <taxon>Plasmodiophoridae</taxon>
        <taxon>Plasmodiophora</taxon>
    </lineage>
</organism>
<dbReference type="InterPro" id="IPR036770">
    <property type="entry name" value="Ankyrin_rpt-contain_sf"/>
</dbReference>
<name>A0A0G4IJY0_PLABS</name>
<dbReference type="AlphaFoldDB" id="A0A0G4IJY0"/>
<dbReference type="SMART" id="SM00248">
    <property type="entry name" value="ANK"/>
    <property type="match status" value="3"/>
</dbReference>
<feature type="repeat" description="ANK" evidence="3">
    <location>
        <begin position="109"/>
        <end position="141"/>
    </location>
</feature>
<dbReference type="Gene3D" id="1.25.40.20">
    <property type="entry name" value="Ankyrin repeat-containing domain"/>
    <property type="match status" value="1"/>
</dbReference>
<dbReference type="EMBL" id="CDSF01000018">
    <property type="protein sequence ID" value="CEO95392.1"/>
    <property type="molecule type" value="Genomic_DNA"/>
</dbReference>
<feature type="repeat" description="ANK" evidence="3">
    <location>
        <begin position="75"/>
        <end position="108"/>
    </location>
</feature>
<protein>
    <submittedName>
        <fullName evidence="4">Uncharacterized protein</fullName>
    </submittedName>
</protein>
<evidence type="ECO:0000256" key="1">
    <source>
        <dbReference type="ARBA" id="ARBA00022737"/>
    </source>
</evidence>
<evidence type="ECO:0000256" key="3">
    <source>
        <dbReference type="PROSITE-ProRule" id="PRU00023"/>
    </source>
</evidence>
<gene>
    <name evidence="4" type="ORF">PBRA_009659</name>
</gene>
<dbReference type="STRING" id="37360.A0A0G4IJY0"/>
<proteinExistence type="predicted"/>
<feature type="repeat" description="ANK" evidence="3">
    <location>
        <begin position="142"/>
        <end position="174"/>
    </location>
</feature>
<evidence type="ECO:0000313" key="4">
    <source>
        <dbReference type="EMBL" id="CEO95392.1"/>
    </source>
</evidence>
<dbReference type="Proteomes" id="UP000039324">
    <property type="component" value="Unassembled WGS sequence"/>
</dbReference>
<dbReference type="OrthoDB" id="341259at2759"/>
<dbReference type="SUPFAM" id="SSF48403">
    <property type="entry name" value="Ankyrin repeat"/>
    <property type="match status" value="1"/>
</dbReference>
<dbReference type="InterPro" id="IPR002110">
    <property type="entry name" value="Ankyrin_rpt"/>
</dbReference>
<keyword evidence="5" id="KW-1185">Reference proteome</keyword>
<sequence>MPESIAWMAAASSGDHGMFWHLLKKHRRIYPGRLNWEGDSVLHLVVQAYRLCRNVTADVAFLLSNGLPANLKNDKGRTALHVATLSGTLPGVLDLLMAHDVAINEADLKGRTAVHVAAIHGRHRFIARLFQCGADVNALDRDGRTPLHYAALNGRDRVIQELARHGGNVSALDQHGLTPYDIARDDVCKSALAALLEPIGEGAPMPTVSVPTGVPALTKASLLVASLALTAALGVVMAINTNTSRDVDAGWCCFDGGRFPLHG</sequence>
<accession>A0A0G4IJY0</accession>
<dbReference type="PANTHER" id="PTHR24171">
    <property type="entry name" value="ANKYRIN REPEAT DOMAIN-CONTAINING PROTEIN 39-RELATED"/>
    <property type="match status" value="1"/>
</dbReference>
<dbReference type="PROSITE" id="PS50088">
    <property type="entry name" value="ANK_REPEAT"/>
    <property type="match status" value="3"/>
</dbReference>
<evidence type="ECO:0000256" key="2">
    <source>
        <dbReference type="ARBA" id="ARBA00023043"/>
    </source>
</evidence>
<dbReference type="PROSITE" id="PS50297">
    <property type="entry name" value="ANK_REP_REGION"/>
    <property type="match status" value="3"/>
</dbReference>
<keyword evidence="1" id="KW-0677">Repeat</keyword>
<evidence type="ECO:0000313" key="5">
    <source>
        <dbReference type="Proteomes" id="UP000039324"/>
    </source>
</evidence>
<reference evidence="4 5" key="1">
    <citation type="submission" date="2015-02" db="EMBL/GenBank/DDBJ databases">
        <authorList>
            <person name="Chooi Y.-H."/>
        </authorList>
    </citation>
    <scope>NUCLEOTIDE SEQUENCE [LARGE SCALE GENOMIC DNA]</scope>
    <source>
        <strain evidence="4">E3</strain>
    </source>
</reference>
<dbReference type="Pfam" id="PF12796">
    <property type="entry name" value="Ank_2"/>
    <property type="match status" value="1"/>
</dbReference>
<keyword evidence="2 3" id="KW-0040">ANK repeat</keyword>